<sequence>MAETKLEGREAKKKRRAVGSGGESSKEVGGGGDGGEEEKMWMDPMVALGPDILTRIMEFLDARSVARSVVVSRAWYQVATSDHIWSSKCEELWKGKAHIPRVSMLRGVSKLEAYSLSFKDGKRSAPEYWLNLDPSWKGSGPPMRRYFHPDGSQTADPTDQVWGGHESQFSIVTSYVGNGEIREHYVRINRWPPMTVIRKEDWSWELFNKLYHYNSIPDASKEGGTGPCFPVW</sequence>
<accession>A0ACB7WT27</accession>
<protein>
    <submittedName>
        <fullName evidence="1">F-box domain-containing protein</fullName>
    </submittedName>
</protein>
<evidence type="ECO:0000313" key="1">
    <source>
        <dbReference type="EMBL" id="KAH7691643.1"/>
    </source>
</evidence>
<keyword evidence="2" id="KW-1185">Reference proteome</keyword>
<organism evidence="1 2">
    <name type="scientific">Dioscorea alata</name>
    <name type="common">Purple yam</name>
    <dbReference type="NCBI Taxonomy" id="55571"/>
    <lineage>
        <taxon>Eukaryota</taxon>
        <taxon>Viridiplantae</taxon>
        <taxon>Streptophyta</taxon>
        <taxon>Embryophyta</taxon>
        <taxon>Tracheophyta</taxon>
        <taxon>Spermatophyta</taxon>
        <taxon>Magnoliopsida</taxon>
        <taxon>Liliopsida</taxon>
        <taxon>Dioscoreales</taxon>
        <taxon>Dioscoreaceae</taxon>
        <taxon>Dioscorea</taxon>
    </lineage>
</organism>
<reference evidence="2" key="1">
    <citation type="journal article" date="2022" name="Nat. Commun.">
        <title>Chromosome evolution and the genetic basis of agronomically important traits in greater yam.</title>
        <authorList>
            <person name="Bredeson J.V."/>
            <person name="Lyons J.B."/>
            <person name="Oniyinde I.O."/>
            <person name="Okereke N.R."/>
            <person name="Kolade O."/>
            <person name="Nnabue I."/>
            <person name="Nwadili C.O."/>
            <person name="Hribova E."/>
            <person name="Parker M."/>
            <person name="Nwogha J."/>
            <person name="Shu S."/>
            <person name="Carlson J."/>
            <person name="Kariba R."/>
            <person name="Muthemba S."/>
            <person name="Knop K."/>
            <person name="Barton G.J."/>
            <person name="Sherwood A.V."/>
            <person name="Lopez-Montes A."/>
            <person name="Asiedu R."/>
            <person name="Jamnadass R."/>
            <person name="Muchugi A."/>
            <person name="Goodstein D."/>
            <person name="Egesi C.N."/>
            <person name="Featherston J."/>
            <person name="Asfaw A."/>
            <person name="Simpson G.G."/>
            <person name="Dolezel J."/>
            <person name="Hendre P.S."/>
            <person name="Van Deynze A."/>
            <person name="Kumar P.L."/>
            <person name="Obidiegwu J.E."/>
            <person name="Bhattacharjee R."/>
            <person name="Rokhsar D.S."/>
        </authorList>
    </citation>
    <scope>NUCLEOTIDE SEQUENCE [LARGE SCALE GENOMIC DNA]</scope>
    <source>
        <strain evidence="2">cv. TDa95/00328</strain>
    </source>
</reference>
<evidence type="ECO:0000313" key="2">
    <source>
        <dbReference type="Proteomes" id="UP000827976"/>
    </source>
</evidence>
<dbReference type="Proteomes" id="UP000827976">
    <property type="component" value="Chromosome 1"/>
</dbReference>
<name>A0ACB7WT27_DIOAL</name>
<dbReference type="EMBL" id="CM037011">
    <property type="protein sequence ID" value="KAH7691643.1"/>
    <property type="molecule type" value="Genomic_DNA"/>
</dbReference>
<proteinExistence type="predicted"/>
<comment type="caution">
    <text evidence="1">The sequence shown here is derived from an EMBL/GenBank/DDBJ whole genome shotgun (WGS) entry which is preliminary data.</text>
</comment>
<gene>
    <name evidence="1" type="ORF">IHE45_01G012100</name>
</gene>